<keyword evidence="4" id="KW-0732">Signal</keyword>
<feature type="region of interest" description="Disordered" evidence="9">
    <location>
        <begin position="341"/>
        <end position="375"/>
    </location>
</feature>
<reference evidence="12 13" key="1">
    <citation type="journal article" date="2023" name="G3 (Bethesda)">
        <title>A chromosome-length genome assembly and annotation of blackberry (Rubus argutus, cv. 'Hillquist').</title>
        <authorList>
            <person name="Bruna T."/>
            <person name="Aryal R."/>
            <person name="Dudchenko O."/>
            <person name="Sargent D.J."/>
            <person name="Mead D."/>
            <person name="Buti M."/>
            <person name="Cavallini A."/>
            <person name="Hytonen T."/>
            <person name="Andres J."/>
            <person name="Pham M."/>
            <person name="Weisz D."/>
            <person name="Mascagni F."/>
            <person name="Usai G."/>
            <person name="Natali L."/>
            <person name="Bassil N."/>
            <person name="Fernandez G.E."/>
            <person name="Lomsadze A."/>
            <person name="Armour M."/>
            <person name="Olukolu B."/>
            <person name="Poorten T."/>
            <person name="Britton C."/>
            <person name="Davik J."/>
            <person name="Ashrafi H."/>
            <person name="Aiden E.L."/>
            <person name="Borodovsky M."/>
            <person name="Worthington M."/>
        </authorList>
    </citation>
    <scope>NUCLEOTIDE SEQUENCE [LARGE SCALE GENOMIC DNA]</scope>
    <source>
        <strain evidence="12">PI 553951</strain>
    </source>
</reference>
<feature type="transmembrane region" description="Helical" evidence="10">
    <location>
        <begin position="272"/>
        <end position="293"/>
    </location>
</feature>
<dbReference type="EMBL" id="JBEDUW010000006">
    <property type="protein sequence ID" value="KAK9923784.1"/>
    <property type="molecule type" value="Genomic_DNA"/>
</dbReference>
<dbReference type="InterPro" id="IPR013210">
    <property type="entry name" value="LRR_N_plant-typ"/>
</dbReference>
<keyword evidence="3 10" id="KW-0812">Transmembrane</keyword>
<dbReference type="FunFam" id="3.80.10.10:FF:000041">
    <property type="entry name" value="LRR receptor-like serine/threonine-protein kinase ERECTA"/>
    <property type="match status" value="1"/>
</dbReference>
<evidence type="ECO:0000256" key="7">
    <source>
        <dbReference type="ARBA" id="ARBA00023136"/>
    </source>
</evidence>
<dbReference type="Gene3D" id="3.80.10.10">
    <property type="entry name" value="Ribonuclease Inhibitor"/>
    <property type="match status" value="2"/>
</dbReference>
<dbReference type="InterPro" id="IPR032675">
    <property type="entry name" value="LRR_dom_sf"/>
</dbReference>
<dbReference type="InterPro" id="IPR001611">
    <property type="entry name" value="Leu-rich_rpt"/>
</dbReference>
<feature type="transmembrane region" description="Helical" evidence="10">
    <location>
        <begin position="12"/>
        <end position="31"/>
    </location>
</feature>
<keyword evidence="5" id="KW-0677">Repeat</keyword>
<dbReference type="Gene3D" id="1.10.510.10">
    <property type="entry name" value="Transferase(Phosphotransferase) domain 1"/>
    <property type="match status" value="1"/>
</dbReference>
<evidence type="ECO:0000256" key="3">
    <source>
        <dbReference type="ARBA" id="ARBA00022692"/>
    </source>
</evidence>
<dbReference type="InterPro" id="IPR000719">
    <property type="entry name" value="Prot_kinase_dom"/>
</dbReference>
<dbReference type="PANTHER" id="PTHR48007">
    <property type="entry name" value="LEUCINE-RICH REPEAT RECEPTOR-LIKE PROTEIN KINASE PXC1"/>
    <property type="match status" value="1"/>
</dbReference>
<evidence type="ECO:0000256" key="4">
    <source>
        <dbReference type="ARBA" id="ARBA00022729"/>
    </source>
</evidence>
<protein>
    <recommendedName>
        <fullName evidence="11">Protein kinase domain-containing protein</fullName>
    </recommendedName>
</protein>
<evidence type="ECO:0000256" key="10">
    <source>
        <dbReference type="SAM" id="Phobius"/>
    </source>
</evidence>
<dbReference type="PROSITE" id="PS50011">
    <property type="entry name" value="PROTEIN_KINASE_DOM"/>
    <property type="match status" value="1"/>
</dbReference>
<feature type="domain" description="Protein kinase" evidence="11">
    <location>
        <begin position="397"/>
        <end position="672"/>
    </location>
</feature>
<dbReference type="PANTHER" id="PTHR48007:SF38">
    <property type="entry name" value="LEUCINE-RICH REPEAT PROTEIN KINASE FAMILY PROTEIN"/>
    <property type="match status" value="1"/>
</dbReference>
<dbReference type="Pfam" id="PF08263">
    <property type="entry name" value="LRRNT_2"/>
    <property type="match status" value="1"/>
</dbReference>
<feature type="compositionally biased region" description="Low complexity" evidence="9">
    <location>
        <begin position="241"/>
        <end position="268"/>
    </location>
</feature>
<gene>
    <name evidence="12" type="ORF">M0R45_032184</name>
</gene>
<evidence type="ECO:0000256" key="2">
    <source>
        <dbReference type="ARBA" id="ARBA00022614"/>
    </source>
</evidence>
<dbReference type="InterPro" id="IPR046959">
    <property type="entry name" value="PRK1-6/SRF4-like"/>
</dbReference>
<feature type="region of interest" description="Disordered" evidence="9">
    <location>
        <begin position="718"/>
        <end position="745"/>
    </location>
</feature>
<dbReference type="GO" id="GO:0016020">
    <property type="term" value="C:membrane"/>
    <property type="evidence" value="ECO:0007669"/>
    <property type="project" value="UniProtKB-SubCell"/>
</dbReference>
<evidence type="ECO:0000256" key="9">
    <source>
        <dbReference type="SAM" id="MobiDB-lite"/>
    </source>
</evidence>
<keyword evidence="13" id="KW-1185">Reference proteome</keyword>
<sequence length="745" mass="80837">MAAAAGLNLHRPYLLLSIIFLFLPTLTYSLTEAEALLKFKQSLTNADALDSWVPDSAPCTTNAQWAGLICFDGIVTGVRLGGMGLSGKLDFKSLYELKGLRTMSFVNNNFSGSIPDFNVIGPLKAIYLSGNQFSGEIPSDFFAKMDSLKKVWMDDNKFSGKIPPSLAKSPNLQELHLENNQFSGSLPEMNQKSLNSLNVSNNKLEGEIPKSFAKFDETAFTGNSGLCGLKLGKECKNAAGSSPSSSPTSSNENTNVSGSNSSSKSKGGSSTIVIALSVTCAVVLLILILVLFVRSRRKKRDEDFNPLGTETSQTTDRPHPHPKEPAVEAVELHVAEINKKEREVVMEPSSSVDSSKKGGHGGSARKGSNHTKGGGGMPELVMLNEEKGVIGLPDLMKSAAEVLGNGGLGSSYKAVMANGFAVVVKRIREMNAMGREGFDAEMKRFGTLSHWNVLTPLAYHYRKEEKLLIYEYIPKSNLLYLLHGDRGPSHDELNWPARLKIIQGTARGMGYIHTEFSAYDLPHGNLKSSNILIGPDYQPLLSDFAFAPMINSSHLAQAMLAYKSPEALEFGQVSPKCDVFCLGIVILETLTGKFPSQYLNNGKGGIDVVQWVRSAISEGRELELLDPEISNEQGSISEMEKLIHIGADCTESDPRKRLDMTEAIRRIEHIKSVGISEEAGRAMHVLPSLRDGYAGFSLAMPTTTHAPTLREGVADVSAPEANGTEISRLESNSFRSRSGRQNDGN</sequence>
<dbReference type="GO" id="GO:0004672">
    <property type="term" value="F:protein kinase activity"/>
    <property type="evidence" value="ECO:0007669"/>
    <property type="project" value="InterPro"/>
</dbReference>
<dbReference type="AlphaFoldDB" id="A0AAW1WG58"/>
<feature type="region of interest" description="Disordered" evidence="9">
    <location>
        <begin position="300"/>
        <end position="323"/>
    </location>
</feature>
<evidence type="ECO:0000259" key="11">
    <source>
        <dbReference type="PROSITE" id="PS50011"/>
    </source>
</evidence>
<keyword evidence="8" id="KW-0325">Glycoprotein</keyword>
<feature type="compositionally biased region" description="Polar residues" evidence="9">
    <location>
        <begin position="729"/>
        <end position="745"/>
    </location>
</feature>
<dbReference type="SUPFAM" id="SSF52058">
    <property type="entry name" value="L domain-like"/>
    <property type="match status" value="1"/>
</dbReference>
<evidence type="ECO:0000256" key="6">
    <source>
        <dbReference type="ARBA" id="ARBA00022989"/>
    </source>
</evidence>
<keyword evidence="6 10" id="KW-1133">Transmembrane helix</keyword>
<dbReference type="Pfam" id="PF00560">
    <property type="entry name" value="LRR_1"/>
    <property type="match status" value="4"/>
</dbReference>
<proteinExistence type="predicted"/>
<dbReference type="Gene3D" id="3.30.200.20">
    <property type="entry name" value="Phosphorylase Kinase, domain 1"/>
    <property type="match status" value="1"/>
</dbReference>
<evidence type="ECO:0000256" key="5">
    <source>
        <dbReference type="ARBA" id="ARBA00022737"/>
    </source>
</evidence>
<evidence type="ECO:0000313" key="12">
    <source>
        <dbReference type="EMBL" id="KAK9923784.1"/>
    </source>
</evidence>
<evidence type="ECO:0000256" key="1">
    <source>
        <dbReference type="ARBA" id="ARBA00004370"/>
    </source>
</evidence>
<accession>A0AAW1WG58</accession>
<evidence type="ECO:0000313" key="13">
    <source>
        <dbReference type="Proteomes" id="UP001457282"/>
    </source>
</evidence>
<comment type="subcellular location">
    <subcellularLocation>
        <location evidence="1">Membrane</location>
    </subcellularLocation>
</comment>
<dbReference type="GO" id="GO:0005524">
    <property type="term" value="F:ATP binding"/>
    <property type="evidence" value="ECO:0007669"/>
    <property type="project" value="InterPro"/>
</dbReference>
<dbReference type="InterPro" id="IPR011009">
    <property type="entry name" value="Kinase-like_dom_sf"/>
</dbReference>
<organism evidence="12 13">
    <name type="scientific">Rubus argutus</name>
    <name type="common">Southern blackberry</name>
    <dbReference type="NCBI Taxonomy" id="59490"/>
    <lineage>
        <taxon>Eukaryota</taxon>
        <taxon>Viridiplantae</taxon>
        <taxon>Streptophyta</taxon>
        <taxon>Embryophyta</taxon>
        <taxon>Tracheophyta</taxon>
        <taxon>Spermatophyta</taxon>
        <taxon>Magnoliopsida</taxon>
        <taxon>eudicotyledons</taxon>
        <taxon>Gunneridae</taxon>
        <taxon>Pentapetalae</taxon>
        <taxon>rosids</taxon>
        <taxon>fabids</taxon>
        <taxon>Rosales</taxon>
        <taxon>Rosaceae</taxon>
        <taxon>Rosoideae</taxon>
        <taxon>Rosoideae incertae sedis</taxon>
        <taxon>Rubus</taxon>
    </lineage>
</organism>
<evidence type="ECO:0000256" key="8">
    <source>
        <dbReference type="ARBA" id="ARBA00023180"/>
    </source>
</evidence>
<name>A0AAW1WG58_RUBAR</name>
<dbReference type="SUPFAM" id="SSF56112">
    <property type="entry name" value="Protein kinase-like (PK-like)"/>
    <property type="match status" value="1"/>
</dbReference>
<dbReference type="Proteomes" id="UP001457282">
    <property type="component" value="Unassembled WGS sequence"/>
</dbReference>
<keyword evidence="7 10" id="KW-0472">Membrane</keyword>
<feature type="region of interest" description="Disordered" evidence="9">
    <location>
        <begin position="237"/>
        <end position="268"/>
    </location>
</feature>
<dbReference type="Pfam" id="PF00069">
    <property type="entry name" value="Pkinase"/>
    <property type="match status" value="1"/>
</dbReference>
<keyword evidence="2" id="KW-0433">Leucine-rich repeat</keyword>
<comment type="caution">
    <text evidence="12">The sequence shown here is derived from an EMBL/GenBank/DDBJ whole genome shotgun (WGS) entry which is preliminary data.</text>
</comment>